<dbReference type="PANTHER" id="PTHR21310:SF15">
    <property type="entry name" value="AMINOGLYCOSIDE PHOSPHOTRANSFERASE DOMAIN-CONTAINING PROTEIN"/>
    <property type="match status" value="1"/>
</dbReference>
<keyword evidence="2" id="KW-0418">Kinase</keyword>
<gene>
    <name evidence="2" type="ORF">GCM10010448_34800</name>
</gene>
<dbReference type="PIRSF" id="PIRSF000707">
    <property type="entry name" value="Hygromycin-B_kinase"/>
    <property type="match status" value="1"/>
</dbReference>
<dbReference type="Pfam" id="PF01636">
    <property type="entry name" value="APH"/>
    <property type="match status" value="1"/>
</dbReference>
<protein>
    <submittedName>
        <fullName evidence="2">Aminoglycoside 3'-phosphotransferase/choline kinase family protein</fullName>
    </submittedName>
</protein>
<dbReference type="Gene3D" id="3.90.1200.10">
    <property type="match status" value="1"/>
</dbReference>
<dbReference type="Proteomes" id="UP001501532">
    <property type="component" value="Unassembled WGS sequence"/>
</dbReference>
<accession>A0ABP6LN65</accession>
<dbReference type="InterPro" id="IPR002575">
    <property type="entry name" value="Aminoglycoside_PTrfase"/>
</dbReference>
<dbReference type="CDD" id="cd05120">
    <property type="entry name" value="APH_ChoK_like"/>
    <property type="match status" value="1"/>
</dbReference>
<reference evidence="3" key="1">
    <citation type="journal article" date="2019" name="Int. J. Syst. Evol. Microbiol.">
        <title>The Global Catalogue of Microorganisms (GCM) 10K type strain sequencing project: providing services to taxonomists for standard genome sequencing and annotation.</title>
        <authorList>
            <consortium name="The Broad Institute Genomics Platform"/>
            <consortium name="The Broad Institute Genome Sequencing Center for Infectious Disease"/>
            <person name="Wu L."/>
            <person name="Ma J."/>
        </authorList>
    </citation>
    <scope>NUCLEOTIDE SEQUENCE [LARGE SCALE GENOMIC DNA]</scope>
    <source>
        <strain evidence="3">JCM 9091</strain>
    </source>
</reference>
<keyword evidence="3" id="KW-1185">Reference proteome</keyword>
<dbReference type="InterPro" id="IPR011009">
    <property type="entry name" value="Kinase-like_dom_sf"/>
</dbReference>
<organism evidence="2 3">
    <name type="scientific">Streptomyces glomeratus</name>
    <dbReference type="NCBI Taxonomy" id="284452"/>
    <lineage>
        <taxon>Bacteria</taxon>
        <taxon>Bacillati</taxon>
        <taxon>Actinomycetota</taxon>
        <taxon>Actinomycetes</taxon>
        <taxon>Kitasatosporales</taxon>
        <taxon>Streptomycetaceae</taxon>
        <taxon>Streptomyces</taxon>
    </lineage>
</organism>
<evidence type="ECO:0000313" key="2">
    <source>
        <dbReference type="EMBL" id="GAA3048779.1"/>
    </source>
</evidence>
<name>A0ABP6LN65_9ACTN</name>
<evidence type="ECO:0000313" key="3">
    <source>
        <dbReference type="Proteomes" id="UP001501532"/>
    </source>
</evidence>
<dbReference type="GO" id="GO:0016301">
    <property type="term" value="F:kinase activity"/>
    <property type="evidence" value="ECO:0007669"/>
    <property type="project" value="UniProtKB-KW"/>
</dbReference>
<feature type="domain" description="Aminoglycoside phosphotransferase" evidence="1">
    <location>
        <begin position="40"/>
        <end position="266"/>
    </location>
</feature>
<dbReference type="EMBL" id="BAAAUF010000026">
    <property type="protein sequence ID" value="GAA3048779.1"/>
    <property type="molecule type" value="Genomic_DNA"/>
</dbReference>
<comment type="caution">
    <text evidence="2">The sequence shown here is derived from an EMBL/GenBank/DDBJ whole genome shotgun (WGS) entry which is preliminary data.</text>
</comment>
<dbReference type="SUPFAM" id="SSF56112">
    <property type="entry name" value="Protein kinase-like (PK-like)"/>
    <property type="match status" value="1"/>
</dbReference>
<evidence type="ECO:0000259" key="1">
    <source>
        <dbReference type="Pfam" id="PF01636"/>
    </source>
</evidence>
<keyword evidence="2" id="KW-0808">Transferase</keyword>
<dbReference type="InterPro" id="IPR016259">
    <property type="entry name" value="Hygromycin-B_Kinase"/>
</dbReference>
<proteinExistence type="predicted"/>
<dbReference type="PANTHER" id="PTHR21310">
    <property type="entry name" value="AMINOGLYCOSIDE PHOSPHOTRANSFERASE-RELATED-RELATED"/>
    <property type="match status" value="1"/>
</dbReference>
<sequence length="310" mass="34873">MLPTVDTYKELEAIVSDETVLRPAALDLCNQMGLVGLALRRFDDGSLPVYALGGDMVLKLYPRFATAEAIREARVLAHLWGQLPLPTPRLIATDEYANGWRFVLMSRLPGRSVAEAWPQLTAADQDRIVSESAQTLAALHAMAWKPLTDIVGPSDWSSFLRRRRAGTLEQHSRTGVTEPWLSRIPDFLDSVPLPASSELSLLHTEFMREHLTIDMRGGRRLTGLFDFEPAMIGDPAYDFASVGLFVTRADPRRLRRFYEAYGRAPHDPDQLLAYALLHMYSDLPFYLRELPVPPEPRLDALAELWFGTNG</sequence>
<dbReference type="InterPro" id="IPR051678">
    <property type="entry name" value="AGP_Transferase"/>
</dbReference>
<dbReference type="RefSeq" id="WP_234519434.1">
    <property type="nucleotide sequence ID" value="NZ_BAAAUF010000026.1"/>
</dbReference>